<sequence length="345" mass="39270">MKGSIVDRLDKVLNKTIDNKKVFGSIVDIESTDGEFSWIKSAGNMNTDTQYAIASITKMYTTAVIIKLIEQGRLTLSHTMDKFFSKEYLAGLHIYKDKEYSSTITILQLLSHTTGLPDSTTEKNKNGKTYFDEVFEKDNELTFEKALQRTKTLRSHFINGTKGKAFYSDINFDLLGEIAKIITHKELKDIYNEFIIQPLELENTFLCETTSVFAPIYLNEKPLNRPLTVASAGASGGIISTAQDTMKFLKAFYTGKLFKETYFPILYQWNRIQWFPLEYGVGMMRCKMSRLMSPFFPAPEIIGHSGSTGTFAFYCPAKNLFITGTINQINKQPFPLIYLLLNCFD</sequence>
<name>A0ABP3UAH1_9CLOT</name>
<dbReference type="Proteomes" id="UP001500339">
    <property type="component" value="Unassembled WGS sequence"/>
</dbReference>
<dbReference type="PANTHER" id="PTHR43283">
    <property type="entry name" value="BETA-LACTAMASE-RELATED"/>
    <property type="match status" value="1"/>
</dbReference>
<evidence type="ECO:0000259" key="2">
    <source>
        <dbReference type="Pfam" id="PF00144"/>
    </source>
</evidence>
<dbReference type="EMBL" id="BAAACF010000001">
    <property type="protein sequence ID" value="GAA0725146.1"/>
    <property type="molecule type" value="Genomic_DNA"/>
</dbReference>
<dbReference type="InterPro" id="IPR012338">
    <property type="entry name" value="Beta-lactam/transpept-like"/>
</dbReference>
<dbReference type="InterPro" id="IPR050789">
    <property type="entry name" value="Diverse_Enzym_Activities"/>
</dbReference>
<dbReference type="Pfam" id="PF00144">
    <property type="entry name" value="Beta-lactamase"/>
    <property type="match status" value="1"/>
</dbReference>
<dbReference type="RefSeq" id="WP_343769276.1">
    <property type="nucleotide sequence ID" value="NZ_BAAACF010000001.1"/>
</dbReference>
<accession>A0ABP3UAH1</accession>
<keyword evidence="4" id="KW-1185">Reference proteome</keyword>
<comment type="caution">
    <text evidence="3">The sequence shown here is derived from an EMBL/GenBank/DDBJ whole genome shotgun (WGS) entry which is preliminary data.</text>
</comment>
<evidence type="ECO:0000313" key="3">
    <source>
        <dbReference type="EMBL" id="GAA0725146.1"/>
    </source>
</evidence>
<organism evidence="3 4">
    <name type="scientific">Clostridium malenominatum</name>
    <dbReference type="NCBI Taxonomy" id="1539"/>
    <lineage>
        <taxon>Bacteria</taxon>
        <taxon>Bacillati</taxon>
        <taxon>Bacillota</taxon>
        <taxon>Clostridia</taxon>
        <taxon>Eubacteriales</taxon>
        <taxon>Clostridiaceae</taxon>
        <taxon>Clostridium</taxon>
    </lineage>
</organism>
<gene>
    <name evidence="3" type="ORF">GCM10008905_20000</name>
</gene>
<reference evidence="4" key="1">
    <citation type="journal article" date="2019" name="Int. J. Syst. Evol. Microbiol.">
        <title>The Global Catalogue of Microorganisms (GCM) 10K type strain sequencing project: providing services to taxonomists for standard genome sequencing and annotation.</title>
        <authorList>
            <consortium name="The Broad Institute Genomics Platform"/>
            <consortium name="The Broad Institute Genome Sequencing Center for Infectious Disease"/>
            <person name="Wu L."/>
            <person name="Ma J."/>
        </authorList>
    </citation>
    <scope>NUCLEOTIDE SEQUENCE [LARGE SCALE GENOMIC DNA]</scope>
    <source>
        <strain evidence="4">JCM 1405</strain>
    </source>
</reference>
<dbReference type="Gene3D" id="3.40.710.10">
    <property type="entry name" value="DD-peptidase/beta-lactamase superfamily"/>
    <property type="match status" value="1"/>
</dbReference>
<evidence type="ECO:0000256" key="1">
    <source>
        <dbReference type="ARBA" id="ARBA00022801"/>
    </source>
</evidence>
<proteinExistence type="predicted"/>
<protein>
    <recommendedName>
        <fullName evidence="2">Beta-lactamase-related domain-containing protein</fullName>
    </recommendedName>
</protein>
<dbReference type="SUPFAM" id="SSF56601">
    <property type="entry name" value="beta-lactamase/transpeptidase-like"/>
    <property type="match status" value="1"/>
</dbReference>
<dbReference type="PANTHER" id="PTHR43283:SF11">
    <property type="entry name" value="BETA-LACTAMASE-RELATED DOMAIN-CONTAINING PROTEIN"/>
    <property type="match status" value="1"/>
</dbReference>
<keyword evidence="1" id="KW-0378">Hydrolase</keyword>
<dbReference type="InterPro" id="IPR001466">
    <property type="entry name" value="Beta-lactam-related"/>
</dbReference>
<feature type="domain" description="Beta-lactamase-related" evidence="2">
    <location>
        <begin position="33"/>
        <end position="328"/>
    </location>
</feature>
<evidence type="ECO:0000313" key="4">
    <source>
        <dbReference type="Proteomes" id="UP001500339"/>
    </source>
</evidence>